<dbReference type="Proteomes" id="UP000249082">
    <property type="component" value="Unassembled WGS sequence"/>
</dbReference>
<dbReference type="InterPro" id="IPR001055">
    <property type="entry name" value="Adrenodoxin-like"/>
</dbReference>
<dbReference type="SUPFAM" id="SSF54292">
    <property type="entry name" value="2Fe-2S ferredoxin-like"/>
    <property type="match status" value="1"/>
</dbReference>
<dbReference type="Pfam" id="PF00111">
    <property type="entry name" value="Fer2"/>
    <property type="match status" value="1"/>
</dbReference>
<proteinExistence type="inferred from homology"/>
<gene>
    <name evidence="8" type="ORF">DI555_05605</name>
</gene>
<keyword evidence="5" id="KW-0411">Iron-sulfur</keyword>
<feature type="domain" description="2Fe-2S ferredoxin-type" evidence="7">
    <location>
        <begin position="4"/>
        <end position="109"/>
    </location>
</feature>
<evidence type="ECO:0000259" key="7">
    <source>
        <dbReference type="PROSITE" id="PS51085"/>
    </source>
</evidence>
<accession>A0A2W5NZZ8</accession>
<evidence type="ECO:0000256" key="6">
    <source>
        <dbReference type="ARBA" id="ARBA00034078"/>
    </source>
</evidence>
<dbReference type="PANTHER" id="PTHR23426">
    <property type="entry name" value="FERREDOXIN/ADRENODOXIN"/>
    <property type="match status" value="1"/>
</dbReference>
<dbReference type="Gene3D" id="3.10.20.30">
    <property type="match status" value="1"/>
</dbReference>
<dbReference type="AlphaFoldDB" id="A0A2W5NZZ8"/>
<comment type="caution">
    <text evidence="8">The sequence shown here is derived from an EMBL/GenBank/DDBJ whole genome shotgun (WGS) entry which is preliminary data.</text>
</comment>
<keyword evidence="4" id="KW-0408">Iron</keyword>
<dbReference type="GO" id="GO:0009055">
    <property type="term" value="F:electron transfer activity"/>
    <property type="evidence" value="ECO:0007669"/>
    <property type="project" value="TreeGrafter"/>
</dbReference>
<evidence type="ECO:0000256" key="2">
    <source>
        <dbReference type="ARBA" id="ARBA00022714"/>
    </source>
</evidence>
<dbReference type="InterPro" id="IPR001041">
    <property type="entry name" value="2Fe-2S_ferredoxin-type"/>
</dbReference>
<evidence type="ECO:0000256" key="1">
    <source>
        <dbReference type="ARBA" id="ARBA00010914"/>
    </source>
</evidence>
<keyword evidence="3" id="KW-0479">Metal-binding</keyword>
<name>A0A2W5NZZ8_9SPHN</name>
<dbReference type="GO" id="GO:0051537">
    <property type="term" value="F:2 iron, 2 sulfur cluster binding"/>
    <property type="evidence" value="ECO:0007669"/>
    <property type="project" value="UniProtKB-KW"/>
</dbReference>
<dbReference type="GO" id="GO:0046872">
    <property type="term" value="F:metal ion binding"/>
    <property type="evidence" value="ECO:0007669"/>
    <property type="project" value="UniProtKB-KW"/>
</dbReference>
<dbReference type="EMBL" id="QFPX01000004">
    <property type="protein sequence ID" value="PZQ56115.1"/>
    <property type="molecule type" value="Genomic_DNA"/>
</dbReference>
<keyword evidence="2" id="KW-0001">2Fe-2S</keyword>
<reference evidence="8 9" key="1">
    <citation type="submission" date="2017-08" db="EMBL/GenBank/DDBJ databases">
        <title>Infants hospitalized years apart are colonized by the same room-sourced microbial strains.</title>
        <authorList>
            <person name="Brooks B."/>
            <person name="Olm M.R."/>
            <person name="Firek B.A."/>
            <person name="Baker R."/>
            <person name="Thomas B.C."/>
            <person name="Morowitz M.J."/>
            <person name="Banfield J.F."/>
        </authorList>
    </citation>
    <scope>NUCLEOTIDE SEQUENCE [LARGE SCALE GENOMIC DNA]</scope>
    <source>
        <strain evidence="8">S2_005_002_R2_33</strain>
    </source>
</reference>
<sequence length="111" mass="11785">MGNLHVTMTDIDGVKHEFPDVEEGVSLMELGRSRGVAGIMGDCGGGCACATCHVYVAADWWNEVGEPDDVEFAMLDMVADVMKDTSRLGCQIKMNGNLDGLEVTVAPASGY</sequence>
<evidence type="ECO:0000313" key="9">
    <source>
        <dbReference type="Proteomes" id="UP000249082"/>
    </source>
</evidence>
<dbReference type="CDD" id="cd00207">
    <property type="entry name" value="fer2"/>
    <property type="match status" value="1"/>
</dbReference>
<organism evidence="8 9">
    <name type="scientific">Novosphingobium pentaromativorans</name>
    <dbReference type="NCBI Taxonomy" id="205844"/>
    <lineage>
        <taxon>Bacteria</taxon>
        <taxon>Pseudomonadati</taxon>
        <taxon>Pseudomonadota</taxon>
        <taxon>Alphaproteobacteria</taxon>
        <taxon>Sphingomonadales</taxon>
        <taxon>Sphingomonadaceae</taxon>
        <taxon>Novosphingobium</taxon>
    </lineage>
</organism>
<protein>
    <submittedName>
        <fullName evidence="8">2Fe-2S ferredoxin</fullName>
    </submittedName>
</protein>
<dbReference type="PANTHER" id="PTHR23426:SF65">
    <property type="entry name" value="FERREDOXIN-2, MITOCHONDRIAL"/>
    <property type="match status" value="1"/>
</dbReference>
<dbReference type="InterPro" id="IPR036010">
    <property type="entry name" value="2Fe-2S_ferredoxin-like_sf"/>
</dbReference>
<evidence type="ECO:0000256" key="4">
    <source>
        <dbReference type="ARBA" id="ARBA00023004"/>
    </source>
</evidence>
<comment type="similarity">
    <text evidence="1">Belongs to the adrenodoxin/putidaredoxin family.</text>
</comment>
<dbReference type="InterPro" id="IPR012675">
    <property type="entry name" value="Beta-grasp_dom_sf"/>
</dbReference>
<dbReference type="PRINTS" id="PR00355">
    <property type="entry name" value="ADRENODOXIN"/>
</dbReference>
<evidence type="ECO:0000313" key="8">
    <source>
        <dbReference type="EMBL" id="PZQ56115.1"/>
    </source>
</evidence>
<comment type="cofactor">
    <cofactor evidence="6">
        <name>[2Fe-2S] cluster</name>
        <dbReference type="ChEBI" id="CHEBI:190135"/>
    </cofactor>
</comment>
<dbReference type="PROSITE" id="PS51085">
    <property type="entry name" value="2FE2S_FER_2"/>
    <property type="match status" value="1"/>
</dbReference>
<evidence type="ECO:0000256" key="5">
    <source>
        <dbReference type="ARBA" id="ARBA00023014"/>
    </source>
</evidence>
<dbReference type="GO" id="GO:0140647">
    <property type="term" value="P:P450-containing electron transport chain"/>
    <property type="evidence" value="ECO:0007669"/>
    <property type="project" value="InterPro"/>
</dbReference>
<evidence type="ECO:0000256" key="3">
    <source>
        <dbReference type="ARBA" id="ARBA00022723"/>
    </source>
</evidence>